<name>A0AAD5PG54_9FUNG</name>
<organism evidence="1 2">
    <name type="scientific">Phascolomyces articulosus</name>
    <dbReference type="NCBI Taxonomy" id="60185"/>
    <lineage>
        <taxon>Eukaryota</taxon>
        <taxon>Fungi</taxon>
        <taxon>Fungi incertae sedis</taxon>
        <taxon>Mucoromycota</taxon>
        <taxon>Mucoromycotina</taxon>
        <taxon>Mucoromycetes</taxon>
        <taxon>Mucorales</taxon>
        <taxon>Lichtheimiaceae</taxon>
        <taxon>Phascolomyces</taxon>
    </lineage>
</organism>
<accession>A0AAD5PG54</accession>
<reference evidence="1" key="1">
    <citation type="journal article" date="2022" name="IScience">
        <title>Evolution of zygomycete secretomes and the origins of terrestrial fungal ecologies.</title>
        <authorList>
            <person name="Chang Y."/>
            <person name="Wang Y."/>
            <person name="Mondo S."/>
            <person name="Ahrendt S."/>
            <person name="Andreopoulos W."/>
            <person name="Barry K."/>
            <person name="Beard J."/>
            <person name="Benny G.L."/>
            <person name="Blankenship S."/>
            <person name="Bonito G."/>
            <person name="Cuomo C."/>
            <person name="Desiro A."/>
            <person name="Gervers K.A."/>
            <person name="Hundley H."/>
            <person name="Kuo A."/>
            <person name="LaButti K."/>
            <person name="Lang B.F."/>
            <person name="Lipzen A."/>
            <person name="O'Donnell K."/>
            <person name="Pangilinan J."/>
            <person name="Reynolds N."/>
            <person name="Sandor L."/>
            <person name="Smith M.E."/>
            <person name="Tsang A."/>
            <person name="Grigoriev I.V."/>
            <person name="Stajich J.E."/>
            <person name="Spatafora J.W."/>
        </authorList>
    </citation>
    <scope>NUCLEOTIDE SEQUENCE</scope>
    <source>
        <strain evidence="1">RSA 2281</strain>
    </source>
</reference>
<dbReference type="EMBL" id="JAIXMP010000008">
    <property type="protein sequence ID" value="KAI9268848.1"/>
    <property type="molecule type" value="Genomic_DNA"/>
</dbReference>
<evidence type="ECO:0000313" key="2">
    <source>
        <dbReference type="Proteomes" id="UP001209540"/>
    </source>
</evidence>
<keyword evidence="2" id="KW-1185">Reference proteome</keyword>
<gene>
    <name evidence="1" type="ORF">BDA99DRAFT_557630</name>
</gene>
<proteinExistence type="predicted"/>
<sequence length="325" mass="38117">MNNSQQLSFAASKMYIQQNKLKIQWKNNTQTMIPLQQRRLPNHLQRYPYPYNPQKLWIPFMFLIPTKIPADIVALLPQHVQLVCMQVSRKLWREQVLYSGEAWKVLSLENGEKDIPFIRAASSLAPRFDHGHYLRNCHPSLVYLELSSPLITGHDIELILQGFQELRRLIADDCDDSVLEVMVDQIDGPPFPMLHEKKRKVVRNEDGKKIKKQGLRVLYTSYGERRVRSEYFIPLMYKHRDILEDIRACLSPLSVLQMQEFYEQYPQFKLENLKHLAIWLKPGILEFMLRTAVRGAKELSSITAVDDHNLELLFAILLEKPLLIE</sequence>
<comment type="caution">
    <text evidence="1">The sequence shown here is derived from an EMBL/GenBank/DDBJ whole genome shotgun (WGS) entry which is preliminary data.</text>
</comment>
<evidence type="ECO:0000313" key="1">
    <source>
        <dbReference type="EMBL" id="KAI9268848.1"/>
    </source>
</evidence>
<reference evidence="1" key="2">
    <citation type="submission" date="2023-02" db="EMBL/GenBank/DDBJ databases">
        <authorList>
            <consortium name="DOE Joint Genome Institute"/>
            <person name="Mondo S.J."/>
            <person name="Chang Y."/>
            <person name="Wang Y."/>
            <person name="Ahrendt S."/>
            <person name="Andreopoulos W."/>
            <person name="Barry K."/>
            <person name="Beard J."/>
            <person name="Benny G.L."/>
            <person name="Blankenship S."/>
            <person name="Bonito G."/>
            <person name="Cuomo C."/>
            <person name="Desiro A."/>
            <person name="Gervers K.A."/>
            <person name="Hundley H."/>
            <person name="Kuo A."/>
            <person name="LaButti K."/>
            <person name="Lang B.F."/>
            <person name="Lipzen A."/>
            <person name="O'Donnell K."/>
            <person name="Pangilinan J."/>
            <person name="Reynolds N."/>
            <person name="Sandor L."/>
            <person name="Smith M.W."/>
            <person name="Tsang A."/>
            <person name="Grigoriev I.V."/>
            <person name="Stajich J.E."/>
            <person name="Spatafora J.W."/>
        </authorList>
    </citation>
    <scope>NUCLEOTIDE SEQUENCE</scope>
    <source>
        <strain evidence="1">RSA 2281</strain>
    </source>
</reference>
<protein>
    <submittedName>
        <fullName evidence="1">Uncharacterized protein</fullName>
    </submittedName>
</protein>
<dbReference type="Proteomes" id="UP001209540">
    <property type="component" value="Unassembled WGS sequence"/>
</dbReference>
<dbReference type="AlphaFoldDB" id="A0AAD5PG54"/>